<keyword evidence="2" id="KW-1185">Reference proteome</keyword>
<protein>
    <submittedName>
        <fullName evidence="1">Uncharacterized protein</fullName>
    </submittedName>
</protein>
<comment type="caution">
    <text evidence="1">The sequence shown here is derived from an EMBL/GenBank/DDBJ whole genome shotgun (WGS) entry which is preliminary data.</text>
</comment>
<proteinExistence type="predicted"/>
<reference evidence="1 2" key="1">
    <citation type="submission" date="2024-08" db="EMBL/GenBank/DDBJ databases">
        <title>Oceanimonas smirnovii Genome sequencing and assembly.</title>
        <authorList>
            <person name="Tang B."/>
        </authorList>
    </citation>
    <scope>NUCLEOTIDE SEQUENCE [LARGE SCALE GENOMIC DNA]</scope>
    <source>
        <strain evidence="1 2">OS2020-119</strain>
    </source>
</reference>
<name>A0ABW7P014_9GAMM</name>
<dbReference type="RefSeq" id="WP_346351420.1">
    <property type="nucleotide sequence ID" value="NZ_CP166302.1"/>
</dbReference>
<evidence type="ECO:0000313" key="1">
    <source>
        <dbReference type="EMBL" id="MFH7564797.1"/>
    </source>
</evidence>
<sequence>MEIPTRIKQQTCMDCLSGHSLGFDIRMEELLGPEQITGWSWVA</sequence>
<organism evidence="1 2">
    <name type="scientific">Oceanimonas smirnovii</name>
    <dbReference type="NCBI Taxonomy" id="264574"/>
    <lineage>
        <taxon>Bacteria</taxon>
        <taxon>Pseudomonadati</taxon>
        <taxon>Pseudomonadota</taxon>
        <taxon>Gammaproteobacteria</taxon>
        <taxon>Aeromonadales</taxon>
        <taxon>Aeromonadaceae</taxon>
        <taxon>Oceanimonas</taxon>
    </lineage>
</organism>
<accession>A0ABW7P014</accession>
<dbReference type="Proteomes" id="UP001610706">
    <property type="component" value="Unassembled WGS sequence"/>
</dbReference>
<dbReference type="EMBL" id="JBGFTR010000006">
    <property type="protein sequence ID" value="MFH7564797.1"/>
    <property type="molecule type" value="Genomic_DNA"/>
</dbReference>
<gene>
    <name evidence="1" type="ORF">AB9R89_05590</name>
</gene>
<evidence type="ECO:0000313" key="2">
    <source>
        <dbReference type="Proteomes" id="UP001610706"/>
    </source>
</evidence>